<dbReference type="PANTHER" id="PTHR19134">
    <property type="entry name" value="RECEPTOR-TYPE TYROSINE-PROTEIN PHOSPHATASE"/>
    <property type="match status" value="1"/>
</dbReference>
<dbReference type="PRINTS" id="PR00700">
    <property type="entry name" value="PRTYPHPHTASE"/>
</dbReference>
<keyword evidence="3" id="KW-0963">Cytoplasm</keyword>
<evidence type="ECO:0000256" key="3">
    <source>
        <dbReference type="ARBA" id="ARBA00022490"/>
    </source>
</evidence>
<dbReference type="CDD" id="cd14543">
    <property type="entry name" value="PTPc-N9"/>
    <property type="match status" value="1"/>
</dbReference>
<dbReference type="InterPro" id="IPR000242">
    <property type="entry name" value="PTP_cat"/>
</dbReference>
<dbReference type="PROSITE" id="PS50055">
    <property type="entry name" value="TYR_PHOSPHATASE_PTP"/>
    <property type="match status" value="1"/>
</dbReference>
<name>A0A672PTC2_SINGR</name>
<dbReference type="SMART" id="SM01100">
    <property type="entry name" value="CRAL_TRIO_N"/>
    <property type="match status" value="1"/>
</dbReference>
<dbReference type="SMART" id="SM00404">
    <property type="entry name" value="PTPc_motif"/>
    <property type="match status" value="1"/>
</dbReference>
<keyword evidence="5" id="KW-0904">Protein phosphatase</keyword>
<evidence type="ECO:0000256" key="7">
    <source>
        <dbReference type="ARBA" id="ARBA00055430"/>
    </source>
</evidence>
<dbReference type="PANTHER" id="PTHR19134:SF285">
    <property type="entry name" value="TYROSINE-PROTEIN PHOSPHATASE NON-RECEPTOR TYPE 9"/>
    <property type="match status" value="1"/>
</dbReference>
<accession>A0A672PTC2</accession>
<evidence type="ECO:0000259" key="10">
    <source>
        <dbReference type="PROSITE" id="PS50055"/>
    </source>
</evidence>
<dbReference type="SUPFAM" id="SSF52799">
    <property type="entry name" value="(Phosphotyrosine protein) phosphatases II"/>
    <property type="match status" value="1"/>
</dbReference>
<evidence type="ECO:0000256" key="6">
    <source>
        <dbReference type="ARBA" id="ARBA00022990"/>
    </source>
</evidence>
<dbReference type="InterPro" id="IPR029021">
    <property type="entry name" value="Prot-tyrosine_phosphatase-like"/>
</dbReference>
<comment type="function">
    <text evidence="7">Protein-tyrosine phosphatase that could participate in the transfer of hydrophobic ligands or in functions of the Golgi apparatus.</text>
</comment>
<dbReference type="InterPro" id="IPR050348">
    <property type="entry name" value="Protein-Tyr_Phosphatase"/>
</dbReference>
<dbReference type="FunFam" id="3.90.190.10:FF:000026">
    <property type="entry name" value="tyrosine-protein phosphatase non-receptor type 9"/>
    <property type="match status" value="1"/>
</dbReference>
<proteinExistence type="inferred from homology"/>
<dbReference type="Proteomes" id="UP000472262">
    <property type="component" value="Unassembled WGS sequence"/>
</dbReference>
<dbReference type="Pfam" id="PF00102">
    <property type="entry name" value="Y_phosphatase"/>
    <property type="match status" value="1"/>
</dbReference>
<dbReference type="InterPro" id="IPR000387">
    <property type="entry name" value="Tyr_Pase_dom"/>
</dbReference>
<evidence type="ECO:0000256" key="9">
    <source>
        <dbReference type="ARBA" id="ARBA00069781"/>
    </source>
</evidence>
<dbReference type="Gene3D" id="3.90.190.10">
    <property type="entry name" value="Protein tyrosine phosphatase superfamily"/>
    <property type="match status" value="1"/>
</dbReference>
<evidence type="ECO:0000259" key="11">
    <source>
        <dbReference type="PROSITE" id="PS50056"/>
    </source>
</evidence>
<evidence type="ECO:0000313" key="13">
    <source>
        <dbReference type="Ensembl" id="ENSSGRP00000067085.1"/>
    </source>
</evidence>
<dbReference type="InterPro" id="IPR016130">
    <property type="entry name" value="Tyr_Pase_AS"/>
</dbReference>
<comment type="similarity">
    <text evidence="8">Belongs to the protein-tyrosine phosphatase family. Non-receptor class 3 subfamily.</text>
</comment>
<feature type="domain" description="Tyrosine specific protein phosphatases" evidence="11">
    <location>
        <begin position="467"/>
        <end position="551"/>
    </location>
</feature>
<organism evidence="13 14">
    <name type="scientific">Sinocyclocheilus grahami</name>
    <name type="common">Dianchi golden-line fish</name>
    <name type="synonym">Barbus grahami</name>
    <dbReference type="NCBI Taxonomy" id="75366"/>
    <lineage>
        <taxon>Eukaryota</taxon>
        <taxon>Metazoa</taxon>
        <taxon>Chordata</taxon>
        <taxon>Craniata</taxon>
        <taxon>Vertebrata</taxon>
        <taxon>Euteleostomi</taxon>
        <taxon>Actinopterygii</taxon>
        <taxon>Neopterygii</taxon>
        <taxon>Teleostei</taxon>
        <taxon>Ostariophysi</taxon>
        <taxon>Cypriniformes</taxon>
        <taxon>Cyprinidae</taxon>
        <taxon>Cyprininae</taxon>
        <taxon>Sinocyclocheilus</taxon>
    </lineage>
</organism>
<sequence length="571" mass="65027">SRPSASQQSVSYRQSLPATKQFLEEINKWTSQHGVSPLSWDVAVKFLMARKFDVLRAIELFHSYRETRLREGIVKLQPHEEPLRSELLSGKFTVLGVRDPSGASIALYTAKLHQPSKTGNHVVLQALFYLLDRAVESFETQRNGLVFIYDMAGSNYTNFELDLSKKILNLLKGAFPARLKKVLIVGAPVWFRVPYNLLSLLLKEKLRERVQMVKMSDLRQHLPRDCLPEHLGGCLPLDVHSWNLQLLSEQNGRVDPVDELVGIPLENTSIHVPGPEAMGLAELMAHLNRAQRSGIYLEYEELRREQPPGTFTCALAAHNQERNRYGDVLCLDQTRVRLKRSDYINASFMDGYKQKNAYVGTQGPLEKTYGDFWRMVWEQSVLVIVMTTRTDEGGRRKCGQYWPKEEGGQEVYGHIAVVNHRVDKQAHYNQTTLELHNTETFEQRQVTHFQFLSWPDYGVPSSALSLIDFLGAVKHQQQWAVQAFGSQWRGHPLGPPMVVHCSAGIGRTGTFCALDICLSELQDVGTLNICQTVRRMRAQRAFSIQTPEQYYFCHTAILEHAQRQGLLSANQ</sequence>
<evidence type="ECO:0000313" key="14">
    <source>
        <dbReference type="Proteomes" id="UP000472262"/>
    </source>
</evidence>
<dbReference type="CDD" id="cd00170">
    <property type="entry name" value="SEC14"/>
    <property type="match status" value="1"/>
</dbReference>
<protein>
    <recommendedName>
        <fullName evidence="9">Tyrosine-protein phosphatase non-receptor type 9</fullName>
        <ecNumber evidence="2">3.1.3.48</ecNumber>
    </recommendedName>
</protein>
<dbReference type="InterPro" id="IPR011074">
    <property type="entry name" value="CRAL/TRIO_N_dom"/>
</dbReference>
<dbReference type="SUPFAM" id="SSF46938">
    <property type="entry name" value="CRAL/TRIO N-terminal domain"/>
    <property type="match status" value="1"/>
</dbReference>
<dbReference type="FunFam" id="3.40.525.10:FF:000005">
    <property type="entry name" value="Tyrosine-protein phosphatase non-receptor type 9"/>
    <property type="match status" value="1"/>
</dbReference>
<keyword evidence="14" id="KW-1185">Reference proteome</keyword>
<reference evidence="13" key="1">
    <citation type="submission" date="2025-08" db="UniProtKB">
        <authorList>
            <consortium name="Ensembl"/>
        </authorList>
    </citation>
    <scope>IDENTIFICATION</scope>
</reference>
<gene>
    <name evidence="13" type="primary">ptpn9a</name>
</gene>
<dbReference type="SMART" id="SM00516">
    <property type="entry name" value="SEC14"/>
    <property type="match status" value="1"/>
</dbReference>
<dbReference type="SUPFAM" id="SSF52087">
    <property type="entry name" value="CRAL/TRIO domain"/>
    <property type="match status" value="1"/>
</dbReference>
<dbReference type="GO" id="GO:0005737">
    <property type="term" value="C:cytoplasm"/>
    <property type="evidence" value="ECO:0007669"/>
    <property type="project" value="UniProtKB-SubCell"/>
</dbReference>
<feature type="domain" description="CRAL-TRIO" evidence="12">
    <location>
        <begin position="80"/>
        <end position="239"/>
    </location>
</feature>
<dbReference type="PROSITE" id="PS00383">
    <property type="entry name" value="TYR_PHOSPHATASE_1"/>
    <property type="match status" value="1"/>
</dbReference>
<evidence type="ECO:0000256" key="8">
    <source>
        <dbReference type="ARBA" id="ARBA00060781"/>
    </source>
</evidence>
<dbReference type="AlphaFoldDB" id="A0A672PTC2"/>
<evidence type="ECO:0000256" key="2">
    <source>
        <dbReference type="ARBA" id="ARBA00013064"/>
    </source>
</evidence>
<evidence type="ECO:0000256" key="1">
    <source>
        <dbReference type="ARBA" id="ARBA00004496"/>
    </source>
</evidence>
<dbReference type="InterPro" id="IPR036865">
    <property type="entry name" value="CRAL-TRIO_dom_sf"/>
</dbReference>
<feature type="domain" description="Tyrosine-protein phosphatase" evidence="10">
    <location>
        <begin position="295"/>
        <end position="560"/>
    </location>
</feature>
<dbReference type="EC" id="3.1.3.48" evidence="2"/>
<evidence type="ECO:0000259" key="12">
    <source>
        <dbReference type="PROSITE" id="PS50191"/>
    </source>
</evidence>
<dbReference type="GO" id="GO:0004725">
    <property type="term" value="F:protein tyrosine phosphatase activity"/>
    <property type="evidence" value="ECO:0007669"/>
    <property type="project" value="UniProtKB-EC"/>
</dbReference>
<keyword evidence="4" id="KW-0378">Hydrolase</keyword>
<dbReference type="InterPro" id="IPR036273">
    <property type="entry name" value="CRAL/TRIO_N_dom_sf"/>
</dbReference>
<dbReference type="PROSITE" id="PS50056">
    <property type="entry name" value="TYR_PHOSPHATASE_2"/>
    <property type="match status" value="1"/>
</dbReference>
<dbReference type="PROSITE" id="PS50191">
    <property type="entry name" value="CRAL_TRIO"/>
    <property type="match status" value="1"/>
</dbReference>
<dbReference type="InterPro" id="IPR001251">
    <property type="entry name" value="CRAL-TRIO_dom"/>
</dbReference>
<dbReference type="Pfam" id="PF00650">
    <property type="entry name" value="CRAL_TRIO"/>
    <property type="match status" value="1"/>
</dbReference>
<evidence type="ECO:0000256" key="4">
    <source>
        <dbReference type="ARBA" id="ARBA00022801"/>
    </source>
</evidence>
<comment type="subcellular location">
    <subcellularLocation>
        <location evidence="1">Cytoplasm</location>
    </subcellularLocation>
</comment>
<evidence type="ECO:0000256" key="5">
    <source>
        <dbReference type="ARBA" id="ARBA00022912"/>
    </source>
</evidence>
<reference evidence="13" key="2">
    <citation type="submission" date="2025-09" db="UniProtKB">
        <authorList>
            <consortium name="Ensembl"/>
        </authorList>
    </citation>
    <scope>IDENTIFICATION</scope>
</reference>
<dbReference type="Ensembl" id="ENSSGRT00000071511.1">
    <property type="protein sequence ID" value="ENSSGRP00000067085.1"/>
    <property type="gene ID" value="ENSSGRG00000033731.1"/>
</dbReference>
<keyword evidence="6" id="KW-0007">Acetylation</keyword>
<dbReference type="SMART" id="SM00194">
    <property type="entry name" value="PTPc"/>
    <property type="match status" value="1"/>
</dbReference>
<dbReference type="Gene3D" id="3.40.525.10">
    <property type="entry name" value="CRAL-TRIO lipid binding domain"/>
    <property type="match status" value="1"/>
</dbReference>
<dbReference type="InterPro" id="IPR003595">
    <property type="entry name" value="Tyr_Pase_cat"/>
</dbReference>